<dbReference type="InterPro" id="IPR036388">
    <property type="entry name" value="WH-like_DNA-bd_sf"/>
</dbReference>
<dbReference type="EMBL" id="JAICBX010000005">
    <property type="protein sequence ID" value="MBW8639879.1"/>
    <property type="molecule type" value="Genomic_DNA"/>
</dbReference>
<dbReference type="InterPro" id="IPR050679">
    <property type="entry name" value="Bact_HTH_transcr_reg"/>
</dbReference>
<dbReference type="AlphaFoldDB" id="A0AAE3D2K2"/>
<dbReference type="Pfam" id="PF00392">
    <property type="entry name" value="GntR"/>
    <property type="match status" value="1"/>
</dbReference>
<evidence type="ECO:0000256" key="3">
    <source>
        <dbReference type="ARBA" id="ARBA00023163"/>
    </source>
</evidence>
<dbReference type="GO" id="GO:0003677">
    <property type="term" value="F:DNA binding"/>
    <property type="evidence" value="ECO:0007669"/>
    <property type="project" value="UniProtKB-KW"/>
</dbReference>
<keyword evidence="1" id="KW-0805">Transcription regulation</keyword>
<protein>
    <submittedName>
        <fullName evidence="5">GntR family transcriptional regulator</fullName>
    </submittedName>
</protein>
<keyword evidence="6" id="KW-1185">Reference proteome</keyword>
<dbReference type="GO" id="GO:0003700">
    <property type="term" value="F:DNA-binding transcription factor activity"/>
    <property type="evidence" value="ECO:0007669"/>
    <property type="project" value="InterPro"/>
</dbReference>
<dbReference type="Gene3D" id="3.40.1410.10">
    <property type="entry name" value="Chorismate lyase-like"/>
    <property type="match status" value="1"/>
</dbReference>
<evidence type="ECO:0000256" key="1">
    <source>
        <dbReference type="ARBA" id="ARBA00023015"/>
    </source>
</evidence>
<gene>
    <name evidence="5" type="ORF">K1W69_21975</name>
</gene>
<dbReference type="Gene3D" id="1.10.10.10">
    <property type="entry name" value="Winged helix-like DNA-binding domain superfamily/Winged helix DNA-binding domain"/>
    <property type="match status" value="1"/>
</dbReference>
<dbReference type="SUPFAM" id="SSF46785">
    <property type="entry name" value="Winged helix' DNA-binding domain"/>
    <property type="match status" value="1"/>
</dbReference>
<dbReference type="InterPro" id="IPR012318">
    <property type="entry name" value="HTH_CRP"/>
</dbReference>
<evidence type="ECO:0000313" key="6">
    <source>
        <dbReference type="Proteomes" id="UP001196509"/>
    </source>
</evidence>
<reference evidence="5" key="1">
    <citation type="submission" date="2021-08" db="EMBL/GenBank/DDBJ databases">
        <title>Hoeflea bacterium WL0058 sp. nov., isolated from the sediment.</title>
        <authorList>
            <person name="Wang L."/>
            <person name="Zhang D."/>
        </authorList>
    </citation>
    <scope>NUCLEOTIDE SEQUENCE</scope>
    <source>
        <strain evidence="5">WL0058</strain>
    </source>
</reference>
<dbReference type="PANTHER" id="PTHR44846">
    <property type="entry name" value="MANNOSYL-D-GLYCERATE TRANSPORT/METABOLISM SYSTEM REPRESSOR MNGR-RELATED"/>
    <property type="match status" value="1"/>
</dbReference>
<sequence length="229" mass="25965">MPTYKEIQSVLLDRIKSGEWKPGMLMPPEAELAGEFGTTRVTVNRAMQALAEDGFVERRRKAGTRVVRRMTRDAHVRIRIVRDEIEQSGRRYSYLLVSRGVERPPQAIQAELGLAAETGALHVMCLHFADGKPFQLENRWISLDVVPQAADERFETVSPNEWLLQTVPYSNAEHVFRAAGASPQETEHLDLGPNEPVFIIERTTWLEGQTVTHVRLSHPADGFRIVTRD</sequence>
<name>A0AAE3D2K2_9HYPH</name>
<dbReference type="PRINTS" id="PR00035">
    <property type="entry name" value="HTHGNTR"/>
</dbReference>
<organism evidence="5 6">
    <name type="scientific">Flavimaribacter sediminis</name>
    <dbReference type="NCBI Taxonomy" id="2865987"/>
    <lineage>
        <taxon>Bacteria</taxon>
        <taxon>Pseudomonadati</taxon>
        <taxon>Pseudomonadota</taxon>
        <taxon>Alphaproteobacteria</taxon>
        <taxon>Hyphomicrobiales</taxon>
        <taxon>Rhizobiaceae</taxon>
        <taxon>Flavimaribacter</taxon>
    </lineage>
</organism>
<keyword evidence="2" id="KW-0238">DNA-binding</keyword>
<dbReference type="Proteomes" id="UP001196509">
    <property type="component" value="Unassembled WGS sequence"/>
</dbReference>
<dbReference type="RefSeq" id="WP_220230617.1">
    <property type="nucleotide sequence ID" value="NZ_JAICBX010000005.1"/>
</dbReference>
<dbReference type="InterPro" id="IPR011663">
    <property type="entry name" value="UTRA"/>
</dbReference>
<dbReference type="CDD" id="cd07377">
    <property type="entry name" value="WHTH_GntR"/>
    <property type="match status" value="1"/>
</dbReference>
<comment type="caution">
    <text evidence="5">The sequence shown here is derived from an EMBL/GenBank/DDBJ whole genome shotgun (WGS) entry which is preliminary data.</text>
</comment>
<dbReference type="InterPro" id="IPR000524">
    <property type="entry name" value="Tscrpt_reg_HTH_GntR"/>
</dbReference>
<evidence type="ECO:0000313" key="5">
    <source>
        <dbReference type="EMBL" id="MBW8639879.1"/>
    </source>
</evidence>
<dbReference type="PANTHER" id="PTHR44846:SF16">
    <property type="entry name" value="TRANSCRIPTIONAL REGULATOR PHNF-RELATED"/>
    <property type="match status" value="1"/>
</dbReference>
<dbReference type="SMART" id="SM00345">
    <property type="entry name" value="HTH_GNTR"/>
    <property type="match status" value="1"/>
</dbReference>
<dbReference type="InterPro" id="IPR036390">
    <property type="entry name" value="WH_DNA-bd_sf"/>
</dbReference>
<dbReference type="SMART" id="SM00866">
    <property type="entry name" value="UTRA"/>
    <property type="match status" value="1"/>
</dbReference>
<dbReference type="PROSITE" id="PS50949">
    <property type="entry name" value="HTH_GNTR"/>
    <property type="match status" value="1"/>
</dbReference>
<keyword evidence="3" id="KW-0804">Transcription</keyword>
<evidence type="ECO:0000259" key="4">
    <source>
        <dbReference type="PROSITE" id="PS50949"/>
    </source>
</evidence>
<dbReference type="InterPro" id="IPR028978">
    <property type="entry name" value="Chorismate_lyase_/UTRA_dom_sf"/>
</dbReference>
<feature type="domain" description="HTH gntR-type" evidence="4">
    <location>
        <begin position="1"/>
        <end position="69"/>
    </location>
</feature>
<accession>A0AAE3D2K2</accession>
<proteinExistence type="predicted"/>
<dbReference type="SUPFAM" id="SSF64288">
    <property type="entry name" value="Chorismate lyase-like"/>
    <property type="match status" value="1"/>
</dbReference>
<dbReference type="SMART" id="SM00419">
    <property type="entry name" value="HTH_CRP"/>
    <property type="match status" value="1"/>
</dbReference>
<evidence type="ECO:0000256" key="2">
    <source>
        <dbReference type="ARBA" id="ARBA00023125"/>
    </source>
</evidence>
<dbReference type="Pfam" id="PF07702">
    <property type="entry name" value="UTRA"/>
    <property type="match status" value="1"/>
</dbReference>